<dbReference type="Proteomes" id="UP000386466">
    <property type="component" value="Unassembled WGS sequence"/>
</dbReference>
<evidence type="ECO:0000313" key="3">
    <source>
        <dbReference type="Proteomes" id="UP000386466"/>
    </source>
</evidence>
<gene>
    <name evidence="2" type="ORF">LYPA_23C016447</name>
</gene>
<feature type="non-terminal residue" evidence="2">
    <location>
        <position position="68"/>
    </location>
</feature>
<organism evidence="2 3">
    <name type="scientific">Lynx pardinus</name>
    <name type="common">Iberian lynx</name>
    <name type="synonym">Felis pardina</name>
    <dbReference type="NCBI Taxonomy" id="191816"/>
    <lineage>
        <taxon>Eukaryota</taxon>
        <taxon>Metazoa</taxon>
        <taxon>Chordata</taxon>
        <taxon>Craniata</taxon>
        <taxon>Vertebrata</taxon>
        <taxon>Euteleostomi</taxon>
        <taxon>Mammalia</taxon>
        <taxon>Eutheria</taxon>
        <taxon>Laurasiatheria</taxon>
        <taxon>Carnivora</taxon>
        <taxon>Feliformia</taxon>
        <taxon>Felidae</taxon>
        <taxon>Felinae</taxon>
        <taxon>Lynx</taxon>
    </lineage>
</organism>
<evidence type="ECO:0000313" key="2">
    <source>
        <dbReference type="EMBL" id="VFV25480.1"/>
    </source>
</evidence>
<dbReference type="EMBL" id="CAAGRJ010007684">
    <property type="protein sequence ID" value="VFV25480.1"/>
    <property type="molecule type" value="Genomic_DNA"/>
</dbReference>
<reference evidence="2 3" key="1">
    <citation type="submission" date="2019-01" db="EMBL/GenBank/DDBJ databases">
        <authorList>
            <person name="Alioto T."/>
            <person name="Alioto T."/>
        </authorList>
    </citation>
    <scope>NUCLEOTIDE SEQUENCE [LARGE SCALE GENOMIC DNA]</scope>
</reference>
<feature type="region of interest" description="Disordered" evidence="1">
    <location>
        <begin position="1"/>
        <end position="68"/>
    </location>
</feature>
<sequence length="68" mass="6363">MGGSGARVSSPEAEAVRGAEGGAALHPGPDGHAQRAGARGGLDLGAGQRGADAAGPPPAGEVLPQPSE</sequence>
<feature type="compositionally biased region" description="Low complexity" evidence="1">
    <location>
        <begin position="12"/>
        <end position="24"/>
    </location>
</feature>
<proteinExistence type="predicted"/>
<accession>A0A485MX95</accession>
<dbReference type="AlphaFoldDB" id="A0A485MX95"/>
<name>A0A485MX95_LYNPA</name>
<feature type="compositionally biased region" description="Gly residues" evidence="1">
    <location>
        <begin position="38"/>
        <end position="48"/>
    </location>
</feature>
<evidence type="ECO:0000256" key="1">
    <source>
        <dbReference type="SAM" id="MobiDB-lite"/>
    </source>
</evidence>
<protein>
    <submittedName>
        <fullName evidence="2">Uncharacterized protein</fullName>
    </submittedName>
</protein>
<keyword evidence="3" id="KW-1185">Reference proteome</keyword>